<dbReference type="Pfam" id="PF00856">
    <property type="entry name" value="SET"/>
    <property type="match status" value="1"/>
</dbReference>
<dbReference type="Gene3D" id="1.10.220.160">
    <property type="match status" value="1"/>
</dbReference>
<dbReference type="PANTHER" id="PTHR12197:SF251">
    <property type="entry name" value="EG:BACR7C10.4 PROTEIN"/>
    <property type="match status" value="1"/>
</dbReference>
<dbReference type="PANTHER" id="PTHR12197">
    <property type="entry name" value="HISTONE-LYSINE N-METHYLTRANSFERASE SMYD"/>
    <property type="match status" value="1"/>
</dbReference>
<accession>A0ABR3GV45</accession>
<evidence type="ECO:0000313" key="3">
    <source>
        <dbReference type="Proteomes" id="UP001447188"/>
    </source>
</evidence>
<comment type="caution">
    <text evidence="2">The sequence shown here is derived from an EMBL/GenBank/DDBJ whole genome shotgun (WGS) entry which is preliminary data.</text>
</comment>
<protein>
    <recommendedName>
        <fullName evidence="1">SET domain-containing protein</fullName>
    </recommendedName>
</protein>
<gene>
    <name evidence="2" type="ORF">Q9L58_001124</name>
</gene>
<dbReference type="EMBL" id="JBBBZM010000008">
    <property type="protein sequence ID" value="KAL0639808.1"/>
    <property type="molecule type" value="Genomic_DNA"/>
</dbReference>
<evidence type="ECO:0000313" key="2">
    <source>
        <dbReference type="EMBL" id="KAL0639808.1"/>
    </source>
</evidence>
<organism evidence="2 3">
    <name type="scientific">Discina gigas</name>
    <dbReference type="NCBI Taxonomy" id="1032678"/>
    <lineage>
        <taxon>Eukaryota</taxon>
        <taxon>Fungi</taxon>
        <taxon>Dikarya</taxon>
        <taxon>Ascomycota</taxon>
        <taxon>Pezizomycotina</taxon>
        <taxon>Pezizomycetes</taxon>
        <taxon>Pezizales</taxon>
        <taxon>Discinaceae</taxon>
        <taxon>Discina</taxon>
    </lineage>
</organism>
<proteinExistence type="predicted"/>
<name>A0ABR3GV45_9PEZI</name>
<dbReference type="Proteomes" id="UP001447188">
    <property type="component" value="Unassembled WGS sequence"/>
</dbReference>
<dbReference type="PROSITE" id="PS50280">
    <property type="entry name" value="SET"/>
    <property type="match status" value="1"/>
</dbReference>
<evidence type="ECO:0000259" key="1">
    <source>
        <dbReference type="PROSITE" id="PS50280"/>
    </source>
</evidence>
<dbReference type="InterPro" id="IPR046341">
    <property type="entry name" value="SET_dom_sf"/>
</dbReference>
<feature type="domain" description="SET" evidence="1">
    <location>
        <begin position="1"/>
        <end position="130"/>
    </location>
</feature>
<sequence>MTITLLPWPTLERIIPDLGTKRNGAESKLSFFEKLFNQQQKEIMLLHNCYEDFDFSALLGVVRTNVFGLSGTLRGVYILCSRFNHDCEPNCNCTYEFSEPQSSDDMKTLTIKITILKQIEAGDELTVIYVPYTMGFEERQKTLAGKF</sequence>
<keyword evidence="3" id="KW-1185">Reference proteome</keyword>
<dbReference type="InterPro" id="IPR050869">
    <property type="entry name" value="H3K4_H4K5_MeTrfase"/>
</dbReference>
<dbReference type="InterPro" id="IPR001214">
    <property type="entry name" value="SET_dom"/>
</dbReference>
<dbReference type="SUPFAM" id="SSF82199">
    <property type="entry name" value="SET domain"/>
    <property type="match status" value="1"/>
</dbReference>
<dbReference type="Gene3D" id="2.170.270.10">
    <property type="entry name" value="SET domain"/>
    <property type="match status" value="1"/>
</dbReference>
<reference evidence="2 3" key="1">
    <citation type="submission" date="2024-02" db="EMBL/GenBank/DDBJ databases">
        <title>Discinaceae phylogenomics.</title>
        <authorList>
            <person name="Dirks A.C."/>
            <person name="James T.Y."/>
        </authorList>
    </citation>
    <scope>NUCLEOTIDE SEQUENCE [LARGE SCALE GENOMIC DNA]</scope>
    <source>
        <strain evidence="2 3">ACD0624</strain>
    </source>
</reference>